<dbReference type="EMBL" id="PYNF01000005">
    <property type="protein sequence ID" value="PSU99752.1"/>
    <property type="molecule type" value="Genomic_DNA"/>
</dbReference>
<dbReference type="Proteomes" id="UP000241426">
    <property type="component" value="Unassembled WGS sequence"/>
</dbReference>
<sequence length="158" mass="17982">MELSWSKSHRISDLLDNFLTVDFEWPPESNGVYVVTLNPWDYYPDSSSVPLYFGGTTGNSARFCTRIGDLLADMFGFFGERTGHHSGGQSLYWWCQENQVNPKNLYLGWADFSSSSCSRCAEIFVANMLVPKWKEKGDTKLLNKNRPPKCVIHNASVR</sequence>
<dbReference type="AlphaFoldDB" id="A0A2T3KJS7"/>
<comment type="caution">
    <text evidence="1">The sequence shown here is derived from an EMBL/GenBank/DDBJ whole genome shotgun (WGS) entry which is preliminary data.</text>
</comment>
<proteinExistence type="predicted"/>
<protein>
    <submittedName>
        <fullName evidence="1">Uncharacterized protein</fullName>
    </submittedName>
</protein>
<reference evidence="1 2" key="1">
    <citation type="submission" date="2018-01" db="EMBL/GenBank/DDBJ databases">
        <title>Whole genome sequencing of Histamine producing bacteria.</title>
        <authorList>
            <person name="Butler K."/>
        </authorList>
    </citation>
    <scope>NUCLEOTIDE SEQUENCE [LARGE SCALE GENOMIC DNA]</scope>
    <source>
        <strain evidence="1 2">FS-7.2</strain>
    </source>
</reference>
<organism evidence="1 2">
    <name type="scientific">Photobacterium kishitanii</name>
    <dbReference type="NCBI Taxonomy" id="318456"/>
    <lineage>
        <taxon>Bacteria</taxon>
        <taxon>Pseudomonadati</taxon>
        <taxon>Pseudomonadota</taxon>
        <taxon>Gammaproteobacteria</taxon>
        <taxon>Vibrionales</taxon>
        <taxon>Vibrionaceae</taxon>
        <taxon>Photobacterium</taxon>
    </lineage>
</organism>
<gene>
    <name evidence="1" type="ORF">C9J27_08985</name>
</gene>
<name>A0A2T3KJS7_9GAMM</name>
<evidence type="ECO:0000313" key="1">
    <source>
        <dbReference type="EMBL" id="PSU99752.1"/>
    </source>
</evidence>
<evidence type="ECO:0000313" key="2">
    <source>
        <dbReference type="Proteomes" id="UP000241426"/>
    </source>
</evidence>
<accession>A0A2T3KJS7</accession>
<dbReference type="RefSeq" id="WP_107225774.1">
    <property type="nucleotide sequence ID" value="NZ_PYNF01000005.1"/>
</dbReference>